<name>X6M4W5_RETFI</name>
<organism evidence="2 3">
    <name type="scientific">Reticulomyxa filosa</name>
    <dbReference type="NCBI Taxonomy" id="46433"/>
    <lineage>
        <taxon>Eukaryota</taxon>
        <taxon>Sar</taxon>
        <taxon>Rhizaria</taxon>
        <taxon>Retaria</taxon>
        <taxon>Foraminifera</taxon>
        <taxon>Monothalamids</taxon>
        <taxon>Reticulomyxidae</taxon>
        <taxon>Reticulomyxa</taxon>
    </lineage>
</organism>
<feature type="compositionally biased region" description="Low complexity" evidence="1">
    <location>
        <begin position="242"/>
        <end position="254"/>
    </location>
</feature>
<keyword evidence="3" id="KW-1185">Reference proteome</keyword>
<evidence type="ECO:0000256" key="1">
    <source>
        <dbReference type="SAM" id="MobiDB-lite"/>
    </source>
</evidence>
<proteinExistence type="predicted"/>
<gene>
    <name evidence="2" type="ORF">RFI_29308</name>
</gene>
<dbReference type="AlphaFoldDB" id="X6M4W5"/>
<feature type="region of interest" description="Disordered" evidence="1">
    <location>
        <begin position="18"/>
        <end position="39"/>
    </location>
</feature>
<feature type="region of interest" description="Disordered" evidence="1">
    <location>
        <begin position="207"/>
        <end position="279"/>
    </location>
</feature>
<feature type="compositionally biased region" description="Acidic residues" evidence="1">
    <location>
        <begin position="255"/>
        <end position="272"/>
    </location>
</feature>
<reference evidence="2 3" key="1">
    <citation type="journal article" date="2013" name="Curr. Biol.">
        <title>The Genome of the Foraminiferan Reticulomyxa filosa.</title>
        <authorList>
            <person name="Glockner G."/>
            <person name="Hulsmann N."/>
            <person name="Schleicher M."/>
            <person name="Noegel A.A."/>
            <person name="Eichinger L."/>
            <person name="Gallinger C."/>
            <person name="Pawlowski J."/>
            <person name="Sierra R."/>
            <person name="Euteneuer U."/>
            <person name="Pillet L."/>
            <person name="Moustafa A."/>
            <person name="Platzer M."/>
            <person name="Groth M."/>
            <person name="Szafranski K."/>
            <person name="Schliwa M."/>
        </authorList>
    </citation>
    <scope>NUCLEOTIDE SEQUENCE [LARGE SCALE GENOMIC DNA]</scope>
</reference>
<protein>
    <submittedName>
        <fullName evidence="2">RNA binding protein</fullName>
    </submittedName>
</protein>
<feature type="compositionally biased region" description="Basic and acidic residues" evidence="1">
    <location>
        <begin position="220"/>
        <end position="236"/>
    </location>
</feature>
<dbReference type="EMBL" id="ASPP01025367">
    <property type="protein sequence ID" value="ETO08080.1"/>
    <property type="molecule type" value="Genomic_DNA"/>
</dbReference>
<feature type="compositionally biased region" description="Basic and acidic residues" evidence="1">
    <location>
        <begin position="18"/>
        <end position="27"/>
    </location>
</feature>
<evidence type="ECO:0000313" key="2">
    <source>
        <dbReference type="EMBL" id="ETO08080.1"/>
    </source>
</evidence>
<dbReference type="Proteomes" id="UP000023152">
    <property type="component" value="Unassembled WGS sequence"/>
</dbReference>
<sequence length="279" mass="31429">MLNFVLFEKKLFPLNRPAKSDPTEAKTIKKKNNNNNNNNNIKNTLANFYFHPNPHPTVTVIEPILTTYFENHSQSQLLRLHEMIRTEEDEQKYCIQCYNTNFRNGVVLFGDEFAVPSKGVYHCKVRISHLSEIGGYVGIAIVPSHYNVALPVPARLTDNCFVFYSYGRYYDFNGKRSGLNQAFAWNEVGEHNIVNCGKLTHMFGGDFATDEKENQDDNENNDKEEATVKGKERPDDADADSDANANADANADANTDADIDTDGNSGDDSEEEKDGRGRD</sequence>
<comment type="caution">
    <text evidence="2">The sequence shown here is derived from an EMBL/GenBank/DDBJ whole genome shotgun (WGS) entry which is preliminary data.</text>
</comment>
<evidence type="ECO:0000313" key="3">
    <source>
        <dbReference type="Proteomes" id="UP000023152"/>
    </source>
</evidence>
<accession>X6M4W5</accession>